<name>A0AAV3RAL7_LITER</name>
<gene>
    <name evidence="2" type="ORF">LIER_26491</name>
</gene>
<dbReference type="Proteomes" id="UP001454036">
    <property type="component" value="Unassembled WGS sequence"/>
</dbReference>
<feature type="compositionally biased region" description="Basic and acidic residues" evidence="1">
    <location>
        <begin position="91"/>
        <end position="105"/>
    </location>
</feature>
<sequence length="220" mass="24308">MVDLSRGLKFWLAGILSRARQTLIFPGSSFPHTPPTSYKTWLSNLFPSEAPHSSFVKHGKSKGLPAGVRPSTMVFQSSGSSKRKRSSSSTVEDRDPKHARGVRKDTSSSCGYRVAFPVHKCPEGVTSSVVLYSIIRDQVVEVSSSISGQECTKLVDTEESPECLAIEVAESCPPSLLTLTRGECHSPHRKFLSLDLHMRWPPREVPRDGIEGGRECHRDF</sequence>
<proteinExistence type="predicted"/>
<evidence type="ECO:0000313" key="3">
    <source>
        <dbReference type="Proteomes" id="UP001454036"/>
    </source>
</evidence>
<reference evidence="2 3" key="1">
    <citation type="submission" date="2024-01" db="EMBL/GenBank/DDBJ databases">
        <title>The complete chloroplast genome sequence of Lithospermum erythrorhizon: insights into the phylogenetic relationship among Boraginaceae species and the maternal lineages of purple gromwells.</title>
        <authorList>
            <person name="Okada T."/>
            <person name="Watanabe K."/>
        </authorList>
    </citation>
    <scope>NUCLEOTIDE SEQUENCE [LARGE SCALE GENOMIC DNA]</scope>
</reference>
<organism evidence="2 3">
    <name type="scientific">Lithospermum erythrorhizon</name>
    <name type="common">Purple gromwell</name>
    <name type="synonym">Lithospermum officinale var. erythrorhizon</name>
    <dbReference type="NCBI Taxonomy" id="34254"/>
    <lineage>
        <taxon>Eukaryota</taxon>
        <taxon>Viridiplantae</taxon>
        <taxon>Streptophyta</taxon>
        <taxon>Embryophyta</taxon>
        <taxon>Tracheophyta</taxon>
        <taxon>Spermatophyta</taxon>
        <taxon>Magnoliopsida</taxon>
        <taxon>eudicotyledons</taxon>
        <taxon>Gunneridae</taxon>
        <taxon>Pentapetalae</taxon>
        <taxon>asterids</taxon>
        <taxon>lamiids</taxon>
        <taxon>Boraginales</taxon>
        <taxon>Boraginaceae</taxon>
        <taxon>Boraginoideae</taxon>
        <taxon>Lithospermeae</taxon>
        <taxon>Lithospermum</taxon>
    </lineage>
</organism>
<feature type="region of interest" description="Disordered" evidence="1">
    <location>
        <begin position="56"/>
        <end position="105"/>
    </location>
</feature>
<dbReference type="AlphaFoldDB" id="A0AAV3RAL7"/>
<dbReference type="EMBL" id="BAABME010008251">
    <property type="protein sequence ID" value="GAA0172721.1"/>
    <property type="molecule type" value="Genomic_DNA"/>
</dbReference>
<comment type="caution">
    <text evidence="2">The sequence shown here is derived from an EMBL/GenBank/DDBJ whole genome shotgun (WGS) entry which is preliminary data.</text>
</comment>
<protein>
    <submittedName>
        <fullName evidence="2">Uncharacterized protein</fullName>
    </submittedName>
</protein>
<accession>A0AAV3RAL7</accession>
<keyword evidence="3" id="KW-1185">Reference proteome</keyword>
<evidence type="ECO:0000313" key="2">
    <source>
        <dbReference type="EMBL" id="GAA0172721.1"/>
    </source>
</evidence>
<evidence type="ECO:0000256" key="1">
    <source>
        <dbReference type="SAM" id="MobiDB-lite"/>
    </source>
</evidence>